<evidence type="ECO:0000259" key="11">
    <source>
        <dbReference type="Pfam" id="PF04406"/>
    </source>
</evidence>
<keyword evidence="14" id="KW-1185">Reference proteome</keyword>
<dbReference type="GO" id="GO:0000228">
    <property type="term" value="C:nuclear chromosome"/>
    <property type="evidence" value="ECO:0007669"/>
    <property type="project" value="TreeGrafter"/>
</dbReference>
<sequence>MALSYRAATASSAEVTEEASVRAYIDNTLCALFHELSLPPAVGRPSVTLRRRTNATSYRINSVTGALEAVGPEAPYRTYSWPGSSASEAWRFTVIIRILAVIDEAMRTGQMISKRDIYYIDPACFRSQSVVDGVVDDLAYTIGVERAAFNVEAAGKGLITGSFILRQESQVVLDARSSSQDNLIPRLQDEDEIDIFGTRWILVVEKEAVFHRLVRNNYHTTALAGKGIIVTVSLIVINHLENVVNKNQGKGYPDLNTRALVHRLVIISSAENPRRPLPIYALVDGDPDGIAIMSTYKYGSVAHFHENARFVVPGLQYLGLRISDAAMNPHMLTNANLLTLTARDRRKVASMLHNSPILGVDGPELEWRVELQRMLMLNMKAEIEILYEQDGGLEGWIDRKMFRQV</sequence>
<dbReference type="GO" id="GO:0005524">
    <property type="term" value="F:ATP binding"/>
    <property type="evidence" value="ECO:0007669"/>
    <property type="project" value="InterPro"/>
</dbReference>
<dbReference type="InterPro" id="IPR034136">
    <property type="entry name" value="TOPRIM_Topo6A/Spo11"/>
</dbReference>
<dbReference type="PANTHER" id="PTHR10848">
    <property type="entry name" value="MEIOTIC RECOMBINATION PROTEIN SPO11"/>
    <property type="match status" value="1"/>
</dbReference>
<dbReference type="Gene3D" id="1.10.10.10">
    <property type="entry name" value="Winged helix-like DNA-binding domain superfamily/Winged helix DNA-binding domain"/>
    <property type="match status" value="1"/>
</dbReference>
<evidence type="ECO:0000256" key="3">
    <source>
        <dbReference type="ARBA" id="ARBA00006559"/>
    </source>
</evidence>
<dbReference type="PROSITE" id="PS52041">
    <property type="entry name" value="TOPO_IIB"/>
    <property type="match status" value="1"/>
</dbReference>
<evidence type="ECO:0000313" key="13">
    <source>
        <dbReference type="EMBL" id="KAJ5109335.1"/>
    </source>
</evidence>
<accession>A0A9W9KK65</accession>
<dbReference type="CDD" id="cd00223">
    <property type="entry name" value="TOPRIM_TopoIIB_SPO"/>
    <property type="match status" value="1"/>
</dbReference>
<name>A0A9W9KK65_9EURO</name>
<evidence type="ECO:0000259" key="12">
    <source>
        <dbReference type="Pfam" id="PF21180"/>
    </source>
</evidence>
<comment type="cofactor">
    <cofactor evidence="2">
        <name>Mg(2+)</name>
        <dbReference type="ChEBI" id="CHEBI:18420"/>
    </cofactor>
</comment>
<dbReference type="AlphaFoldDB" id="A0A9W9KK65"/>
<evidence type="ECO:0000256" key="9">
    <source>
        <dbReference type="ARBA" id="ARBA00023235"/>
    </source>
</evidence>
<dbReference type="GO" id="GO:0046872">
    <property type="term" value="F:metal ion binding"/>
    <property type="evidence" value="ECO:0007669"/>
    <property type="project" value="UniProtKB-KW"/>
</dbReference>
<dbReference type="EMBL" id="JAPQKH010000003">
    <property type="protein sequence ID" value="KAJ5109335.1"/>
    <property type="molecule type" value="Genomic_DNA"/>
</dbReference>
<dbReference type="FunFam" id="3.40.1360.10:FF:000018">
    <property type="entry name" value="Type II DNA topoisomerase VI subunit A"/>
    <property type="match status" value="1"/>
</dbReference>
<dbReference type="InterPro" id="IPR036388">
    <property type="entry name" value="WH-like_DNA-bd_sf"/>
</dbReference>
<feature type="domain" description="Topoisomerase 6 subunit A/Spo11 TOPRIM" evidence="12">
    <location>
        <begin position="249"/>
        <end position="388"/>
    </location>
</feature>
<evidence type="ECO:0000256" key="1">
    <source>
        <dbReference type="ARBA" id="ARBA00000185"/>
    </source>
</evidence>
<feature type="active site" description="O-(5'-phospho-DNA)-tyrosine intermediate" evidence="10">
    <location>
        <position position="119"/>
    </location>
</feature>
<evidence type="ECO:0000256" key="6">
    <source>
        <dbReference type="ARBA" id="ARBA00022842"/>
    </source>
</evidence>
<dbReference type="Gene3D" id="3.40.1360.10">
    <property type="match status" value="1"/>
</dbReference>
<feature type="domain" description="Spo11/DNA topoisomerase VI subunit A N-terminal" evidence="11">
    <location>
        <begin position="90"/>
        <end position="151"/>
    </location>
</feature>
<evidence type="ECO:0000256" key="2">
    <source>
        <dbReference type="ARBA" id="ARBA00001946"/>
    </source>
</evidence>
<keyword evidence="9 10" id="KW-0413">Isomerase</keyword>
<comment type="catalytic activity">
    <reaction evidence="1 10">
        <text>ATP-dependent breakage, passage and rejoining of double-stranded DNA.</text>
        <dbReference type="EC" id="5.6.2.2"/>
    </reaction>
</comment>
<evidence type="ECO:0000256" key="10">
    <source>
        <dbReference type="PROSITE-ProRule" id="PRU01385"/>
    </source>
</evidence>
<dbReference type="GO" id="GO:0007131">
    <property type="term" value="P:reciprocal meiotic recombination"/>
    <property type="evidence" value="ECO:0007669"/>
    <property type="project" value="TreeGrafter"/>
</dbReference>
<keyword evidence="8 10" id="KW-0238">DNA-binding</keyword>
<evidence type="ECO:0000256" key="4">
    <source>
        <dbReference type="ARBA" id="ARBA00012895"/>
    </source>
</evidence>
<evidence type="ECO:0000256" key="7">
    <source>
        <dbReference type="ARBA" id="ARBA00023029"/>
    </source>
</evidence>
<reference evidence="13" key="1">
    <citation type="submission" date="2022-11" db="EMBL/GenBank/DDBJ databases">
        <authorList>
            <person name="Petersen C."/>
        </authorList>
    </citation>
    <scope>NUCLEOTIDE SEQUENCE</scope>
    <source>
        <strain evidence="13">IBT 30069</strain>
    </source>
</reference>
<reference evidence="13" key="2">
    <citation type="journal article" date="2023" name="IMA Fungus">
        <title>Comparative genomic study of the Penicillium genus elucidates a diverse pangenome and 15 lateral gene transfer events.</title>
        <authorList>
            <person name="Petersen C."/>
            <person name="Sorensen T."/>
            <person name="Nielsen M.R."/>
            <person name="Sondergaard T.E."/>
            <person name="Sorensen J.L."/>
            <person name="Fitzpatrick D.A."/>
            <person name="Frisvad J.C."/>
            <person name="Nielsen K.L."/>
        </authorList>
    </citation>
    <scope>NUCLEOTIDE SEQUENCE</scope>
    <source>
        <strain evidence="13">IBT 30069</strain>
    </source>
</reference>
<dbReference type="EC" id="5.6.2.2" evidence="4"/>
<organism evidence="13 14">
    <name type="scientific">Penicillium angulare</name>
    <dbReference type="NCBI Taxonomy" id="116970"/>
    <lineage>
        <taxon>Eukaryota</taxon>
        <taxon>Fungi</taxon>
        <taxon>Dikarya</taxon>
        <taxon>Ascomycota</taxon>
        <taxon>Pezizomycotina</taxon>
        <taxon>Eurotiomycetes</taxon>
        <taxon>Eurotiomycetidae</taxon>
        <taxon>Eurotiales</taxon>
        <taxon>Aspergillaceae</taxon>
        <taxon>Penicillium</taxon>
    </lineage>
</organism>
<protein>
    <recommendedName>
        <fullName evidence="4">DNA topoisomerase (ATP-hydrolyzing)</fullName>
        <ecNumber evidence="4">5.6.2.2</ecNumber>
    </recommendedName>
</protein>
<dbReference type="PRINTS" id="PR01550">
    <property type="entry name" value="TOP6AFAMILY"/>
</dbReference>
<proteinExistence type="inferred from homology"/>
<keyword evidence="7 10" id="KW-0799">Topoisomerase</keyword>
<dbReference type="GO" id="GO:0003677">
    <property type="term" value="F:DNA binding"/>
    <property type="evidence" value="ECO:0007669"/>
    <property type="project" value="UniProtKB-UniRule"/>
</dbReference>
<dbReference type="GO" id="GO:0000706">
    <property type="term" value="P:meiotic DNA double-strand break processing"/>
    <property type="evidence" value="ECO:0007669"/>
    <property type="project" value="TreeGrafter"/>
</dbReference>
<keyword evidence="6" id="KW-0460">Magnesium</keyword>
<evidence type="ECO:0000256" key="8">
    <source>
        <dbReference type="ARBA" id="ARBA00023125"/>
    </source>
</evidence>
<keyword evidence="5" id="KW-0479">Metal-binding</keyword>
<dbReference type="InterPro" id="IPR002815">
    <property type="entry name" value="Spo11/TopoVI_A"/>
</dbReference>
<dbReference type="OrthoDB" id="5377392at2759"/>
<evidence type="ECO:0000313" key="14">
    <source>
        <dbReference type="Proteomes" id="UP001149165"/>
    </source>
</evidence>
<dbReference type="SUPFAM" id="SSF56726">
    <property type="entry name" value="DNA topoisomerase IV, alpha subunit"/>
    <property type="match status" value="1"/>
</dbReference>
<dbReference type="Pfam" id="PF21180">
    <property type="entry name" value="TOP6A-Spo11_Toprim"/>
    <property type="match status" value="1"/>
</dbReference>
<dbReference type="InterPro" id="IPR036078">
    <property type="entry name" value="Spo11/TopoVI_A_sf"/>
</dbReference>
<evidence type="ECO:0000256" key="5">
    <source>
        <dbReference type="ARBA" id="ARBA00022723"/>
    </source>
</evidence>
<dbReference type="Pfam" id="PF04406">
    <property type="entry name" value="TP6A_N"/>
    <property type="match status" value="1"/>
</dbReference>
<gene>
    <name evidence="13" type="ORF">N7456_006010</name>
</gene>
<dbReference type="GO" id="GO:0003918">
    <property type="term" value="F:DNA topoisomerase type II (double strand cut, ATP-hydrolyzing) activity"/>
    <property type="evidence" value="ECO:0007669"/>
    <property type="project" value="UniProtKB-UniRule"/>
</dbReference>
<dbReference type="Proteomes" id="UP001149165">
    <property type="component" value="Unassembled WGS sequence"/>
</dbReference>
<dbReference type="InterPro" id="IPR013049">
    <property type="entry name" value="Spo11/TopoVI_A_N"/>
</dbReference>
<dbReference type="PANTHER" id="PTHR10848:SF0">
    <property type="entry name" value="MEIOTIC RECOMBINATION PROTEIN SPO11"/>
    <property type="match status" value="1"/>
</dbReference>
<comment type="caution">
    <text evidence="13">The sequence shown here is derived from an EMBL/GenBank/DDBJ whole genome shotgun (WGS) entry which is preliminary data.</text>
</comment>
<dbReference type="GO" id="GO:0042138">
    <property type="term" value="P:meiotic DNA double-strand break formation"/>
    <property type="evidence" value="ECO:0007669"/>
    <property type="project" value="TreeGrafter"/>
</dbReference>
<comment type="similarity">
    <text evidence="3 10">Belongs to the TOP6A family.</text>
</comment>